<dbReference type="InterPro" id="IPR015019">
    <property type="entry name" value="LAMTOR3"/>
</dbReference>
<dbReference type="GO" id="GO:0032008">
    <property type="term" value="P:positive regulation of TOR signaling"/>
    <property type="evidence" value="ECO:0007669"/>
    <property type="project" value="TreeGrafter"/>
</dbReference>
<organism evidence="2 3">
    <name type="scientific">Cavenderia fasciculata</name>
    <name type="common">Slime mold</name>
    <name type="synonym">Dictyostelium fasciculatum</name>
    <dbReference type="NCBI Taxonomy" id="261658"/>
    <lineage>
        <taxon>Eukaryota</taxon>
        <taxon>Amoebozoa</taxon>
        <taxon>Evosea</taxon>
        <taxon>Eumycetozoa</taxon>
        <taxon>Dictyostelia</taxon>
        <taxon>Acytosteliales</taxon>
        <taxon>Cavenderiaceae</taxon>
        <taxon>Cavenderia</taxon>
    </lineage>
</organism>
<dbReference type="KEGG" id="dfa:DFA_00036"/>
<evidence type="ECO:0000313" key="2">
    <source>
        <dbReference type="EMBL" id="EGG19459.1"/>
    </source>
</evidence>
<dbReference type="GO" id="GO:0071230">
    <property type="term" value="P:cellular response to amino acid stimulus"/>
    <property type="evidence" value="ECO:0007669"/>
    <property type="project" value="TreeGrafter"/>
</dbReference>
<dbReference type="SMART" id="SM01278">
    <property type="entry name" value="MAPKK1_Int"/>
    <property type="match status" value="1"/>
</dbReference>
<dbReference type="RefSeq" id="XP_004357753.1">
    <property type="nucleotide sequence ID" value="XM_004357696.1"/>
</dbReference>
<dbReference type="Gene3D" id="3.30.450.30">
    <property type="entry name" value="Dynein light chain 2a, cytoplasmic"/>
    <property type="match status" value="1"/>
</dbReference>
<sequence length="103" mass="11534">MSSELNNFCQKIIQRFQGSSIVIADKDGFVLAKAIDHDTMEEKVIDSSFLSTFSLASDQAGKLLFGKNKSIVSYFDDKLVFQINVQNIITNIPQRQHLAPPDI</sequence>
<comment type="similarity">
    <text evidence="1">Belongs to the LAMTOR3 family.</text>
</comment>
<dbReference type="EMBL" id="GL883014">
    <property type="protein sequence ID" value="EGG19459.1"/>
    <property type="molecule type" value="Genomic_DNA"/>
</dbReference>
<evidence type="ECO:0000256" key="1">
    <source>
        <dbReference type="ARBA" id="ARBA00005356"/>
    </source>
</evidence>
<dbReference type="PANTHER" id="PTHR13378:SF1">
    <property type="entry name" value="RAGULATOR COMPLEX PROTEIN LAMTOR3"/>
    <property type="match status" value="1"/>
</dbReference>
<dbReference type="GeneID" id="14871808"/>
<proteinExistence type="inferred from homology"/>
<protein>
    <recommendedName>
        <fullName evidence="4">Late endosomal/lysosomal adaptor and MAPK and MTOR activator 5</fullName>
    </recommendedName>
</protein>
<gene>
    <name evidence="2" type="ORF">DFA_00036</name>
</gene>
<evidence type="ECO:0008006" key="4">
    <source>
        <dbReference type="Google" id="ProtNLM"/>
    </source>
</evidence>
<keyword evidence="3" id="KW-1185">Reference proteome</keyword>
<dbReference type="OrthoDB" id="343907at2759"/>
<reference evidence="3" key="1">
    <citation type="journal article" date="2011" name="Genome Res.">
        <title>Phylogeny-wide analysis of social amoeba genomes highlights ancient origins for complex intercellular communication.</title>
        <authorList>
            <person name="Heidel A.J."/>
            <person name="Lawal H.M."/>
            <person name="Felder M."/>
            <person name="Schilde C."/>
            <person name="Helps N.R."/>
            <person name="Tunggal B."/>
            <person name="Rivero F."/>
            <person name="John U."/>
            <person name="Schleicher M."/>
            <person name="Eichinger L."/>
            <person name="Platzer M."/>
            <person name="Noegel A.A."/>
            <person name="Schaap P."/>
            <person name="Gloeckner G."/>
        </authorList>
    </citation>
    <scope>NUCLEOTIDE SEQUENCE [LARGE SCALE GENOMIC DNA]</scope>
    <source>
        <strain evidence="3">SH3</strain>
    </source>
</reference>
<dbReference type="SUPFAM" id="SSF103196">
    <property type="entry name" value="Roadblock/LC7 domain"/>
    <property type="match status" value="1"/>
</dbReference>
<dbReference type="AlphaFoldDB" id="F4PXE9"/>
<dbReference type="Pfam" id="PF08923">
    <property type="entry name" value="MAPKK1_Int"/>
    <property type="match status" value="1"/>
</dbReference>
<dbReference type="Proteomes" id="UP000007797">
    <property type="component" value="Unassembled WGS sequence"/>
</dbReference>
<name>F4PXE9_CACFS</name>
<evidence type="ECO:0000313" key="3">
    <source>
        <dbReference type="Proteomes" id="UP000007797"/>
    </source>
</evidence>
<dbReference type="GO" id="GO:0071986">
    <property type="term" value="C:Ragulator complex"/>
    <property type="evidence" value="ECO:0007669"/>
    <property type="project" value="TreeGrafter"/>
</dbReference>
<dbReference type="PANTHER" id="PTHR13378">
    <property type="entry name" value="REGULATOR COMPLEX PROTEIN LAMTOR3"/>
    <property type="match status" value="1"/>
</dbReference>
<accession>F4PXE9</accession>
<dbReference type="STRING" id="1054147.F4PXE9"/>